<organism evidence="5 6">
    <name type="scientific">[Ruminococcus] lactaris</name>
    <dbReference type="NCBI Taxonomy" id="46228"/>
    <lineage>
        <taxon>Bacteria</taxon>
        <taxon>Bacillati</taxon>
        <taxon>Bacillota</taxon>
        <taxon>Clostridia</taxon>
        <taxon>Lachnospirales</taxon>
        <taxon>Lachnospiraceae</taxon>
        <taxon>Mediterraneibacter</taxon>
    </lineage>
</organism>
<dbReference type="InterPro" id="IPR044060">
    <property type="entry name" value="Bacterial_rp_domain"/>
</dbReference>
<reference evidence="5 6" key="1">
    <citation type="submission" date="2018-08" db="EMBL/GenBank/DDBJ databases">
        <title>A genome reference for cultivated species of the human gut microbiota.</title>
        <authorList>
            <person name="Zou Y."/>
            <person name="Xue W."/>
            <person name="Luo G."/>
        </authorList>
    </citation>
    <scope>NUCLEOTIDE SEQUENCE [LARGE SCALE GENOMIC DNA]</scope>
    <source>
        <strain evidence="5 6">TF11-7</strain>
    </source>
</reference>
<feature type="signal peptide" evidence="2">
    <location>
        <begin position="1"/>
        <end position="28"/>
    </location>
</feature>
<dbReference type="InterPro" id="IPR011432">
    <property type="entry name" value="Shr-like_HID"/>
</dbReference>
<evidence type="ECO:0000256" key="1">
    <source>
        <dbReference type="SAM" id="MobiDB-lite"/>
    </source>
</evidence>
<evidence type="ECO:0000313" key="5">
    <source>
        <dbReference type="EMBL" id="RGK37269.1"/>
    </source>
</evidence>
<name>A0A3E4LIA4_9FIRM</name>
<keyword evidence="2" id="KW-0732">Signal</keyword>
<dbReference type="AlphaFoldDB" id="A0A3E4LIA4"/>
<feature type="compositionally biased region" description="Polar residues" evidence="1">
    <location>
        <begin position="1017"/>
        <end position="1028"/>
    </location>
</feature>
<proteinExistence type="predicted"/>
<dbReference type="RefSeq" id="WP_117688637.1">
    <property type="nucleotide sequence ID" value="NZ_QSQN01000042.1"/>
</dbReference>
<feature type="domain" description="Heme-binding protein Shr-like Hb-interacting" evidence="3">
    <location>
        <begin position="50"/>
        <end position="130"/>
    </location>
</feature>
<accession>A0A3E4LIA4</accession>
<feature type="domain" description="Bacterial repeat" evidence="4">
    <location>
        <begin position="155"/>
        <end position="232"/>
    </location>
</feature>
<evidence type="ECO:0000259" key="3">
    <source>
        <dbReference type="Pfam" id="PF07550"/>
    </source>
</evidence>
<feature type="compositionally biased region" description="Low complexity" evidence="1">
    <location>
        <begin position="953"/>
        <end position="994"/>
    </location>
</feature>
<feature type="chain" id="PRO_5017659096" evidence="2">
    <location>
        <begin position="29"/>
        <end position="1063"/>
    </location>
</feature>
<evidence type="ECO:0000256" key="2">
    <source>
        <dbReference type="SAM" id="SignalP"/>
    </source>
</evidence>
<evidence type="ECO:0000259" key="4">
    <source>
        <dbReference type="Pfam" id="PF18998"/>
    </source>
</evidence>
<dbReference type="EMBL" id="QSQN01000042">
    <property type="protein sequence ID" value="RGK37269.1"/>
    <property type="molecule type" value="Genomic_DNA"/>
</dbReference>
<sequence>MKRNWRKLLSLVLSVMVILTTAGTPVMAAEKKAAPTTVTNCEASGFWTEVLSLGFEDTAWMDKINSVTVNEIQYTKGTINSFGSDTNLWEIGNATGTFGSYKALKIVSPGTYPMTIAVTADGYEDVTFKVTKDTSSYPYTYTATVVSTPSGEKTYTATAAAATNGTVSLSATEGIQAGATVTVTATPDAGYEVEAVNVNGVSGASVDVQNTEGVYTFTMPSENVTVAATFRETAPVEPGSIDLSQVSMETDFFGNEWHLVFANADGYVAAVTDVKVNGTSWEKSSFKPSAGGKYFIDTENNQIVFSAKDFSGSSDSPVLKSGDSVAITANGYEDLSFKFVVDQNGTISLQPDDGQGDPYELHVKIDGSFEAAIVGQNDYDGISSASVGGASGNKNSAVKVYGAITEKGTEPSESDWEELDHSSQISLNGSKCKVSIVPDTEAGTPENSDSGMEGVYMTLSSDLTLNGTPKDAGTYKISVSITDMQGRTAVSNTLPFRIYTGEETLADRLKVENFRQYESGLYAWDIMEPWAIKNFGSNVDGEENSVRVPAALEAWFGSHESGTYGYLGYDLAWKEVKKGNIPQTLYIPAGCSLTLTNMEILSSVRIVVENGGKLTLSDSVVQGMIEVQSGGTFSMNYDSFNQKFTTGSSICGQLRMEDGSILENAAIYSHINYLANGDLTDRSSAEPVVTTTGNVTVKGQVFIKGDEAGREEGQTALRVKDGTLNLADGAVLVTYGGGGNVQLYAQGGTAIELDNGTITGNGKVVAIGGDVLWGDGGNAVTGNGTISTNEVFLQGATARTSNKATPGKALEDGIKVTGSGRHIADGTLIGNEVTNDPLADLYWTTGVDAVPPLEKFVTTPSTGLFEVTADVDSVIYDGNNQIPTVTVKDGDKELVAGTDYVITYVFGDDATARPFEGAEFVEAGKYVLTITGIGNYTGMSKEIIFNITKDSSDNGNNSGNGDNGNNGNNSGNGDNGNNGNNSGNDNNSNAGNNGAVDKGNGSDKTNGNKVSADGKKNSQIQKVTQAKSVKTGDTADLALWMTMLVLSLGAGSSIVQLTKKRER</sequence>
<dbReference type="Pfam" id="PF07550">
    <property type="entry name" value="Shr-like_HID"/>
    <property type="match status" value="2"/>
</dbReference>
<evidence type="ECO:0000313" key="6">
    <source>
        <dbReference type="Proteomes" id="UP000260793"/>
    </source>
</evidence>
<dbReference type="Proteomes" id="UP000260793">
    <property type="component" value="Unassembled WGS sequence"/>
</dbReference>
<comment type="caution">
    <text evidence="5">The sequence shown here is derived from an EMBL/GenBank/DDBJ whole genome shotgun (WGS) entry which is preliminary data.</text>
</comment>
<feature type="region of interest" description="Disordered" evidence="1">
    <location>
        <begin position="952"/>
        <end position="1030"/>
    </location>
</feature>
<feature type="domain" description="Heme-binding protein Shr-like Hb-interacting" evidence="3">
    <location>
        <begin position="252"/>
        <end position="341"/>
    </location>
</feature>
<gene>
    <name evidence="5" type="ORF">DXD17_12750</name>
</gene>
<dbReference type="Pfam" id="PF18998">
    <property type="entry name" value="Flg_new_2"/>
    <property type="match status" value="1"/>
</dbReference>
<protein>
    <submittedName>
        <fullName evidence="5">Uncharacterized protein</fullName>
    </submittedName>
</protein>